<dbReference type="EMBL" id="MSCM01000002">
    <property type="protein sequence ID" value="PQJ76811.1"/>
    <property type="molecule type" value="Genomic_DNA"/>
</dbReference>
<dbReference type="Pfam" id="PF24681">
    <property type="entry name" value="Kelch_KLHDC2_KLHL20_DRC7"/>
    <property type="match status" value="1"/>
</dbReference>
<dbReference type="GO" id="GO:0005737">
    <property type="term" value="C:cytoplasm"/>
    <property type="evidence" value="ECO:0007669"/>
    <property type="project" value="TreeGrafter"/>
</dbReference>
<evidence type="ECO:0000313" key="1">
    <source>
        <dbReference type="EMBL" id="PQJ76811.1"/>
    </source>
</evidence>
<comment type="caution">
    <text evidence="1">The sequence shown here is derived from an EMBL/GenBank/DDBJ whole genome shotgun (WGS) entry which is preliminary data.</text>
</comment>
<dbReference type="InterPro" id="IPR052637">
    <property type="entry name" value="KLHDC3-like"/>
</dbReference>
<dbReference type="Gene3D" id="2.120.10.80">
    <property type="entry name" value="Kelch-type beta propeller"/>
    <property type="match status" value="1"/>
</dbReference>
<proteinExistence type="predicted"/>
<reference evidence="1 2" key="1">
    <citation type="submission" date="2016-12" db="EMBL/GenBank/DDBJ databases">
        <title>Trade-off between light-utilization and light-protection in marine flavobacteria.</title>
        <authorList>
            <person name="Kumagai Y."/>
            <person name="Yoshizawa S."/>
            <person name="Kogure K."/>
            <person name="Iwasaki W."/>
        </authorList>
    </citation>
    <scope>NUCLEOTIDE SEQUENCE [LARGE SCALE GENOMIC DNA]</scope>
    <source>
        <strain evidence="1 2">ATCC 43844</strain>
    </source>
</reference>
<dbReference type="InterPro" id="IPR015915">
    <property type="entry name" value="Kelch-typ_b-propeller"/>
</dbReference>
<dbReference type="PANTHER" id="PTHR46461:SF2">
    <property type="entry name" value="ATTRACTIN"/>
    <property type="match status" value="1"/>
</dbReference>
<evidence type="ECO:0000313" key="2">
    <source>
        <dbReference type="Proteomes" id="UP000239068"/>
    </source>
</evidence>
<keyword evidence="2" id="KW-1185">Reference proteome</keyword>
<dbReference type="Proteomes" id="UP000239068">
    <property type="component" value="Unassembled WGS sequence"/>
</dbReference>
<accession>A0A2S7WHM7</accession>
<dbReference type="RefSeq" id="WP_105022128.1">
    <property type="nucleotide sequence ID" value="NZ_MSCM01000002.1"/>
</dbReference>
<sequence>MKVLSSSTQEAIEKAHVFFRDEAIYTDENGAFLVDLQNQKSISIRITHLKYENQETVFKISDSSLIIYLDEREEQLNAIKINAKRKLKNTIDFKKLEELPKAVYSFGSVINEGKIYVFGGDVSSEYEKNKEGMSQLQVSSQAEIMKFLTKPKPISFNNFLGDIQFYDTKQKKWQIEKDRIIKRAYHKAVFYNDTVMLIGGKIQSKKKSRELLANQIEHVSLKDLFIENDETNPHQAVDFGAALYEDKLLVFGGSIKQNENKSLNFSDEIHFYDLKTGYWYLLTKMTQGKEVTGIVFDQKLYLFGGFNKKNLAEIESFNLITGMWKTEGALFRGMKKPSITKDNEFIYLQEDGKMVTFEPKTSILKEYKIDLNLKEANMHFFNENLYLIGGYQVEDYRKAPSNGFYSIEASEFFKTKPIRVKTLNTVN</sequence>
<dbReference type="AlphaFoldDB" id="A0A2S7WHM7"/>
<dbReference type="SUPFAM" id="SSF117281">
    <property type="entry name" value="Kelch motif"/>
    <property type="match status" value="1"/>
</dbReference>
<organism evidence="1 2">
    <name type="scientific">Polaribacter glomeratus</name>
    <dbReference type="NCBI Taxonomy" id="102"/>
    <lineage>
        <taxon>Bacteria</taxon>
        <taxon>Pseudomonadati</taxon>
        <taxon>Bacteroidota</taxon>
        <taxon>Flavobacteriia</taxon>
        <taxon>Flavobacteriales</taxon>
        <taxon>Flavobacteriaceae</taxon>
    </lineage>
</organism>
<gene>
    <name evidence="1" type="ORF">BTO16_13125</name>
</gene>
<name>A0A2S7WHM7_9FLAO</name>
<dbReference type="GO" id="GO:0003682">
    <property type="term" value="F:chromatin binding"/>
    <property type="evidence" value="ECO:0007669"/>
    <property type="project" value="InterPro"/>
</dbReference>
<dbReference type="PANTHER" id="PTHR46461">
    <property type="entry name" value="KELCH DOMAIN-CONTAINING PROTEIN 3"/>
    <property type="match status" value="1"/>
</dbReference>
<protein>
    <recommendedName>
        <fullName evidence="3">Galactose oxidase</fullName>
    </recommendedName>
</protein>
<dbReference type="OrthoDB" id="996574at2"/>
<evidence type="ECO:0008006" key="3">
    <source>
        <dbReference type="Google" id="ProtNLM"/>
    </source>
</evidence>